<gene>
    <name evidence="1" type="ordered locus">Toce_2088</name>
</gene>
<dbReference type="Proteomes" id="UP000000272">
    <property type="component" value="Chromosome"/>
</dbReference>
<dbReference type="AlphaFoldDB" id="D9S0E5"/>
<sequence>MIMGVDIEGLINEVSKCCLGESVCGKCDRENCLIGYCKKMLTTSLKQRSEFIDGGIDNLPYYDTKIYDDVVITDAIGYLLNQCRNCNLYHDENCIINIVRSALEIILLGDAQEYKGSVLIYLNDIKKVNEKVADKIFEAFNRRKNKQTTDEVG</sequence>
<dbReference type="EMBL" id="CP002131">
    <property type="protein sequence ID" value="ADL08803.1"/>
    <property type="molecule type" value="Genomic_DNA"/>
</dbReference>
<organism evidence="1 2">
    <name type="scientific">Thermosediminibacter oceani (strain ATCC BAA-1034 / DSM 16646 / JW/IW-1228P)</name>
    <dbReference type="NCBI Taxonomy" id="555079"/>
    <lineage>
        <taxon>Bacteria</taxon>
        <taxon>Bacillati</taxon>
        <taxon>Bacillota</taxon>
        <taxon>Clostridia</taxon>
        <taxon>Thermosediminibacterales</taxon>
        <taxon>Thermosediminibacteraceae</taxon>
        <taxon>Thermosediminibacter</taxon>
    </lineage>
</organism>
<keyword evidence="2" id="KW-1185">Reference proteome</keyword>
<dbReference type="eggNOG" id="ENOG50333K8">
    <property type="taxonomic scope" value="Bacteria"/>
</dbReference>
<dbReference type="HOGENOM" id="CLU_148530_0_0_9"/>
<accession>D9S0E5</accession>
<reference evidence="1 2" key="1">
    <citation type="journal article" date="2010" name="Stand. Genomic Sci.">
        <title>Complete genome sequence of Thermosediminibacter oceani type strain (JW/IW-1228P).</title>
        <authorList>
            <person name="Pitluck S."/>
            <person name="Yasawong M."/>
            <person name="Munk C."/>
            <person name="Nolan M."/>
            <person name="Lapidus A."/>
            <person name="Lucas S."/>
            <person name="Glavina Del Rio T."/>
            <person name="Tice H."/>
            <person name="Cheng J.F."/>
            <person name="Bruce D."/>
            <person name="Detter C."/>
            <person name="Tapia R."/>
            <person name="Han C."/>
            <person name="Goodwin L."/>
            <person name="Liolios K."/>
            <person name="Ivanova N."/>
            <person name="Mavromatis K."/>
            <person name="Mikhailova N."/>
            <person name="Pati A."/>
            <person name="Chen A."/>
            <person name="Palaniappan K."/>
            <person name="Land M."/>
            <person name="Hauser L."/>
            <person name="Chang Y.J."/>
            <person name="Jeffries C.D."/>
            <person name="Rohde M."/>
            <person name="Spring S."/>
            <person name="Sikorski J."/>
            <person name="Goker M."/>
            <person name="Woyke T."/>
            <person name="Bristow J."/>
            <person name="Eisen J.A."/>
            <person name="Markowitz V."/>
            <person name="Hugenholtz P."/>
            <person name="Kyrpides N.C."/>
            <person name="Klenk H.P."/>
        </authorList>
    </citation>
    <scope>NUCLEOTIDE SEQUENCE [LARGE SCALE GENOMIC DNA]</scope>
    <source>
        <strain evidence="2">ATCC BAA-1034 / DSM 16646 / JW/IW-1228P</strain>
    </source>
</reference>
<protein>
    <submittedName>
        <fullName evidence="1">Uncharacterized protein</fullName>
    </submittedName>
</protein>
<name>D9S0E5_THEOJ</name>
<proteinExistence type="predicted"/>
<evidence type="ECO:0000313" key="1">
    <source>
        <dbReference type="EMBL" id="ADL08803.1"/>
    </source>
</evidence>
<dbReference type="KEGG" id="toc:Toce_2088"/>
<evidence type="ECO:0000313" key="2">
    <source>
        <dbReference type="Proteomes" id="UP000000272"/>
    </source>
</evidence>